<protein>
    <submittedName>
        <fullName evidence="2">Uncharacterized protein</fullName>
    </submittedName>
</protein>
<organism evidence="2 3">
    <name type="scientific">Alicyclobacillus vulcanalis</name>
    <dbReference type="NCBI Taxonomy" id="252246"/>
    <lineage>
        <taxon>Bacteria</taxon>
        <taxon>Bacillati</taxon>
        <taxon>Bacillota</taxon>
        <taxon>Bacilli</taxon>
        <taxon>Bacillales</taxon>
        <taxon>Alicyclobacillaceae</taxon>
        <taxon>Alicyclobacillus</taxon>
    </lineage>
</organism>
<dbReference type="AlphaFoldDB" id="A0A1N7L214"/>
<dbReference type="EMBL" id="FTOO01000002">
    <property type="protein sequence ID" value="SIS67902.1"/>
    <property type="molecule type" value="Genomic_DNA"/>
</dbReference>
<reference evidence="3" key="1">
    <citation type="submission" date="2017-01" db="EMBL/GenBank/DDBJ databases">
        <authorList>
            <person name="Varghese N."/>
            <person name="Submissions S."/>
        </authorList>
    </citation>
    <scope>NUCLEOTIDE SEQUENCE [LARGE SCALE GENOMIC DNA]</scope>
    <source>
        <strain evidence="3">DSM 16176</strain>
    </source>
</reference>
<evidence type="ECO:0000313" key="2">
    <source>
        <dbReference type="EMBL" id="SIS67902.1"/>
    </source>
</evidence>
<accession>A0A1N7L214</accession>
<keyword evidence="3" id="KW-1185">Reference proteome</keyword>
<gene>
    <name evidence="2" type="ORF">SAMN05421799_102359</name>
</gene>
<evidence type="ECO:0000313" key="3">
    <source>
        <dbReference type="Proteomes" id="UP000186156"/>
    </source>
</evidence>
<keyword evidence="1" id="KW-0472">Membrane</keyword>
<keyword evidence="1" id="KW-1133">Transmembrane helix</keyword>
<keyword evidence="1" id="KW-0812">Transmembrane</keyword>
<feature type="transmembrane region" description="Helical" evidence="1">
    <location>
        <begin position="6"/>
        <end position="23"/>
    </location>
</feature>
<evidence type="ECO:0000256" key="1">
    <source>
        <dbReference type="SAM" id="Phobius"/>
    </source>
</evidence>
<dbReference type="Proteomes" id="UP000186156">
    <property type="component" value="Unassembled WGS sequence"/>
</dbReference>
<sequence length="42" mass="4957">MRDSTFYLIAAACFAAYLTWRLSDGLRRSLRERDRAHDEPKP</sequence>
<proteinExistence type="predicted"/>
<name>A0A1N7L214_9BACL</name>